<keyword evidence="3" id="KW-1185">Reference proteome</keyword>
<dbReference type="STRING" id="1752398.A8M32_05310"/>
<gene>
    <name evidence="2" type="ORF">A8M32_05310</name>
</gene>
<evidence type="ECO:0000256" key="1">
    <source>
        <dbReference type="SAM" id="MobiDB-lite"/>
    </source>
</evidence>
<dbReference type="AlphaFoldDB" id="A0A1E3VFT4"/>
<dbReference type="RefSeq" id="WP_069457367.1">
    <property type="nucleotide sequence ID" value="NZ_LYBW01000044.1"/>
</dbReference>
<dbReference type="OrthoDB" id="7223544at2"/>
<accession>A0A1E3VFT4</accession>
<organism evidence="2 3">
    <name type="scientific">Sinorhizobium alkalisoli</name>
    <dbReference type="NCBI Taxonomy" id="1752398"/>
    <lineage>
        <taxon>Bacteria</taxon>
        <taxon>Pseudomonadati</taxon>
        <taxon>Pseudomonadota</taxon>
        <taxon>Alphaproteobacteria</taxon>
        <taxon>Hyphomicrobiales</taxon>
        <taxon>Rhizobiaceae</taxon>
        <taxon>Sinorhizobium/Ensifer group</taxon>
        <taxon>Sinorhizobium</taxon>
    </lineage>
</organism>
<reference evidence="3" key="1">
    <citation type="submission" date="2016-05" db="EMBL/GenBank/DDBJ databases">
        <authorList>
            <person name="Li Y."/>
        </authorList>
    </citation>
    <scope>NUCLEOTIDE SEQUENCE [LARGE SCALE GENOMIC DNA]</scope>
    <source>
        <strain evidence="3">YIC4027</strain>
    </source>
</reference>
<name>A0A1E3VFT4_9HYPH</name>
<dbReference type="EMBL" id="LYBW01000044">
    <property type="protein sequence ID" value="ODR92450.1"/>
    <property type="molecule type" value="Genomic_DNA"/>
</dbReference>
<protein>
    <submittedName>
        <fullName evidence="2">Uncharacterized protein</fullName>
    </submittedName>
</protein>
<dbReference type="Proteomes" id="UP000094342">
    <property type="component" value="Unassembled WGS sequence"/>
</dbReference>
<feature type="compositionally biased region" description="Polar residues" evidence="1">
    <location>
        <begin position="13"/>
        <end position="25"/>
    </location>
</feature>
<comment type="caution">
    <text evidence="2">The sequence shown here is derived from an EMBL/GenBank/DDBJ whole genome shotgun (WGS) entry which is preliminary data.</text>
</comment>
<feature type="region of interest" description="Disordered" evidence="1">
    <location>
        <begin position="1"/>
        <end position="25"/>
    </location>
</feature>
<sequence>MTRVLPGRLPLTNRGQASIGRSQTSQAVTFPAPKGGLVTTADMASQVPGSASVLSNFLPTLTGCTIRGGSQRAGLAADGSAIRSAFKYKYGSTEKLFMATASAIYNMTAPAAPPATTAAEVSGLNGGDWCAFQHTTAGGSFLVCLNGADPRRIYDGSSWATTPAISFSDATTMAQLNYGWLFKNREFFLKNATLDAYYLPVNAIGGAASLFPLGGVMKKGGSLLTGFSWSLESGDGLSDLCVFVSTEGEIAVYAGSDPSSASDFALKGVYQIGKPLGKNAWIRVGGDVLIATTDGLTPMSQVFQRDFHQREGQALAQVSVSRPIEDDWRQAANATGSGWTLKPWVEQNLVFVAFPDNSVVSDKTFVMNVLTGRWSTISNWRANCFETLQGGLFFGSLDGYCWQGDSGGTDDGLSFTATYLSQFMPVGQFGQRAAASLAHMNFRAKTKPRVQLFARADFDRTAPPFDRVTEGNTASPEWDVGLWDVARWDGVSERLRYDFRQNVRAAGDMLAVGCVITSGGAVKLDIAVDLATMQVSAGEGSA</sequence>
<evidence type="ECO:0000313" key="2">
    <source>
        <dbReference type="EMBL" id="ODR92450.1"/>
    </source>
</evidence>
<proteinExistence type="predicted"/>
<evidence type="ECO:0000313" key="3">
    <source>
        <dbReference type="Proteomes" id="UP000094342"/>
    </source>
</evidence>